<reference evidence="1" key="1">
    <citation type="thesis" date="2020" institute="ProQuest LLC" country="789 East Eisenhower Parkway, Ann Arbor, MI, USA">
        <title>Comparative Genomics and Chromosome Evolution.</title>
        <authorList>
            <person name="Mudd A.B."/>
        </authorList>
    </citation>
    <scope>NUCLEOTIDE SEQUENCE</scope>
    <source>
        <strain evidence="1">1538</strain>
        <tissue evidence="1">Blood</tissue>
    </source>
</reference>
<sequence>MSWDVPLWKFPRRFIHSCSSCFSMLGVRSPSFTNLEVRDSLCVSKFIAVRLPTLSLLCPVLELSFAGVSGGKPAPSTTGRIGTASDALMSLVML</sequence>
<protein>
    <submittedName>
        <fullName evidence="1">Uncharacterized protein</fullName>
    </submittedName>
</protein>
<dbReference type="Proteomes" id="UP001181693">
    <property type="component" value="Unassembled WGS sequence"/>
</dbReference>
<evidence type="ECO:0000313" key="1">
    <source>
        <dbReference type="EMBL" id="DBA15257.1"/>
    </source>
</evidence>
<name>A0AAV2ZTB8_PYXAD</name>
<proteinExistence type="predicted"/>
<accession>A0AAV2ZTB8</accession>
<gene>
    <name evidence="1" type="ORF">GDO54_004496</name>
</gene>
<dbReference type="EMBL" id="DYDO01000012">
    <property type="protein sequence ID" value="DBA15257.1"/>
    <property type="molecule type" value="Genomic_DNA"/>
</dbReference>
<keyword evidence="2" id="KW-1185">Reference proteome</keyword>
<comment type="caution">
    <text evidence="1">The sequence shown here is derived from an EMBL/GenBank/DDBJ whole genome shotgun (WGS) entry which is preliminary data.</text>
</comment>
<dbReference type="AlphaFoldDB" id="A0AAV2ZTB8"/>
<organism evidence="1 2">
    <name type="scientific">Pyxicephalus adspersus</name>
    <name type="common">African bullfrog</name>
    <dbReference type="NCBI Taxonomy" id="30357"/>
    <lineage>
        <taxon>Eukaryota</taxon>
        <taxon>Metazoa</taxon>
        <taxon>Chordata</taxon>
        <taxon>Craniata</taxon>
        <taxon>Vertebrata</taxon>
        <taxon>Euteleostomi</taxon>
        <taxon>Amphibia</taxon>
        <taxon>Batrachia</taxon>
        <taxon>Anura</taxon>
        <taxon>Neobatrachia</taxon>
        <taxon>Ranoidea</taxon>
        <taxon>Pyxicephalidae</taxon>
        <taxon>Pyxicephalinae</taxon>
        <taxon>Pyxicephalus</taxon>
    </lineage>
</organism>
<evidence type="ECO:0000313" key="2">
    <source>
        <dbReference type="Proteomes" id="UP001181693"/>
    </source>
</evidence>